<dbReference type="AlphaFoldDB" id="A0A812RPR2"/>
<dbReference type="OrthoDB" id="2291at2759"/>
<evidence type="ECO:0000313" key="3">
    <source>
        <dbReference type="Proteomes" id="UP000604046"/>
    </source>
</evidence>
<protein>
    <submittedName>
        <fullName evidence="2">Uncharacterized protein</fullName>
    </submittedName>
</protein>
<proteinExistence type="predicted"/>
<name>A0A812RPR2_9DINO</name>
<dbReference type="Proteomes" id="UP000604046">
    <property type="component" value="Unassembled WGS sequence"/>
</dbReference>
<sequence>MPELLSDGEIRFQEENPKKKDTAAYARYEKYKAARTVSDFYKLAEEFGSRVASRDFSFDLAKGYVKYKRAKKAKPTQDGKDATEKPSPEDASLAARGPEKPAVSGPREARELSDCSGAPSRGSAASTASPVADQAEQPDNLEPDSRSSLDPPLAKRAKTEPALSAEKKRNECMPKEDDSLFSLVELGAGKPGKEMPPAPERRQRKQAKAVEAIAPPRGPKRKSSETKTSSNSPELVREAVPDYIEGQPDPAVCDEKKRSASFVADKEPISAQNRMKFVWTVQQEVGVFSHDPKMAGPVAAEQQSSVRCAVCGHPCQTVRHTLFRVRCYARRTKADPPEFKRPRKMRAEEYYVGARCMEVLLGTPSILTKKVRQLRERLQQALEARDFQLEAWAFVLRRLEVDQLQPFAQLLAGELRRVIRRRASDEQTDRIQARANLKDLQTFEDRERHRQWRLDQLVLRRCRALDELLHVASSKQRAELVDKSDEEVNVPNVMDDLLSIATKGVCTMDSLKLRGRPAGAAEEVSILEEKAKADNWVYASQSWHRLITISPSILWYAKFFSPVAKRVAMQSCKLLDLPGFARSACRGLFASCPGFDVWSWVRNAALTLTASTVAEAHSLEPLAAI</sequence>
<organism evidence="2 3">
    <name type="scientific">Symbiodinium natans</name>
    <dbReference type="NCBI Taxonomy" id="878477"/>
    <lineage>
        <taxon>Eukaryota</taxon>
        <taxon>Sar</taxon>
        <taxon>Alveolata</taxon>
        <taxon>Dinophyceae</taxon>
        <taxon>Suessiales</taxon>
        <taxon>Symbiodiniaceae</taxon>
        <taxon>Symbiodinium</taxon>
    </lineage>
</organism>
<gene>
    <name evidence="2" type="ORF">SNAT2548_LOCUS24702</name>
</gene>
<reference evidence="2" key="1">
    <citation type="submission" date="2021-02" db="EMBL/GenBank/DDBJ databases">
        <authorList>
            <person name="Dougan E. K."/>
            <person name="Rhodes N."/>
            <person name="Thang M."/>
            <person name="Chan C."/>
        </authorList>
    </citation>
    <scope>NUCLEOTIDE SEQUENCE</scope>
</reference>
<feature type="compositionally biased region" description="Basic and acidic residues" evidence="1">
    <location>
        <begin position="165"/>
        <end position="178"/>
    </location>
</feature>
<accession>A0A812RPR2</accession>
<feature type="compositionally biased region" description="Basic and acidic residues" evidence="1">
    <location>
        <begin position="75"/>
        <end position="88"/>
    </location>
</feature>
<dbReference type="EMBL" id="CAJNDS010002367">
    <property type="protein sequence ID" value="CAE7451279.1"/>
    <property type="molecule type" value="Genomic_DNA"/>
</dbReference>
<comment type="caution">
    <text evidence="2">The sequence shown here is derived from an EMBL/GenBank/DDBJ whole genome shotgun (WGS) entry which is preliminary data.</text>
</comment>
<evidence type="ECO:0000313" key="2">
    <source>
        <dbReference type="EMBL" id="CAE7451279.1"/>
    </source>
</evidence>
<feature type="region of interest" description="Disordered" evidence="1">
    <location>
        <begin position="69"/>
        <end position="236"/>
    </location>
</feature>
<keyword evidence="3" id="KW-1185">Reference proteome</keyword>
<evidence type="ECO:0000256" key="1">
    <source>
        <dbReference type="SAM" id="MobiDB-lite"/>
    </source>
</evidence>